<gene>
    <name evidence="1" type="primary">NDAI0I02060</name>
    <name evidence="1" type="ordered locus">NDAI_0I02060</name>
</gene>
<dbReference type="RefSeq" id="XP_003672018.1">
    <property type="nucleotide sequence ID" value="XM_003671970.1"/>
</dbReference>
<accession>G0WG64</accession>
<dbReference type="EMBL" id="HE580275">
    <property type="protein sequence ID" value="CCD26775.1"/>
    <property type="molecule type" value="Genomic_DNA"/>
</dbReference>
<name>G0WG64_NAUDC</name>
<organism evidence="1 2">
    <name type="scientific">Naumovozyma dairenensis (strain ATCC 10597 / BCRC 20456 / CBS 421 / NBRC 0211 / NRRL Y-12639)</name>
    <name type="common">Saccharomyces dairenensis</name>
    <dbReference type="NCBI Taxonomy" id="1071378"/>
    <lineage>
        <taxon>Eukaryota</taxon>
        <taxon>Fungi</taxon>
        <taxon>Dikarya</taxon>
        <taxon>Ascomycota</taxon>
        <taxon>Saccharomycotina</taxon>
        <taxon>Saccharomycetes</taxon>
        <taxon>Saccharomycetales</taxon>
        <taxon>Saccharomycetaceae</taxon>
        <taxon>Naumovozyma</taxon>
    </lineage>
</organism>
<dbReference type="HOGENOM" id="CLU_038968_0_0_1"/>
<reference evidence="1 2" key="1">
    <citation type="journal article" date="2011" name="Proc. Natl. Acad. Sci. U.S.A.">
        <title>Evolutionary erosion of yeast sex chromosomes by mating-type switching accidents.</title>
        <authorList>
            <person name="Gordon J.L."/>
            <person name="Armisen D."/>
            <person name="Proux-Wera E."/>
            <person name="Oheigeartaigh S.S."/>
            <person name="Byrne K.P."/>
            <person name="Wolfe K.H."/>
        </authorList>
    </citation>
    <scope>NUCLEOTIDE SEQUENCE [LARGE SCALE GENOMIC DNA]</scope>
    <source>
        <strain evidence="2">ATCC 10597 / BCRC 20456 / CBS 421 / NBRC 0211 / NRRL Y-12639</strain>
    </source>
</reference>
<dbReference type="KEGG" id="ndi:NDAI_0I02060"/>
<dbReference type="OMA" id="NDYIQNV"/>
<evidence type="ECO:0000313" key="2">
    <source>
        <dbReference type="Proteomes" id="UP000000689"/>
    </source>
</evidence>
<evidence type="ECO:0000313" key="1">
    <source>
        <dbReference type="EMBL" id="CCD26775.1"/>
    </source>
</evidence>
<dbReference type="AlphaFoldDB" id="G0WG64"/>
<dbReference type="eggNOG" id="ENOG502QVKH">
    <property type="taxonomic scope" value="Eukaryota"/>
</dbReference>
<keyword evidence="2" id="KW-1185">Reference proteome</keyword>
<dbReference type="GeneID" id="11493707"/>
<sequence>METGFKRSSPSVEIIIKFACVRNKRKIHSMLLFKRAFSVSRRAFSANKKDFTIVSKQILNDPCFDIIRKDLTLSLPSIPKDPYTLSSDLNNLLKASKKLPPSHHSAIHNKLIEELAKYEFGIATIHSKFLETLGKPLTTEAFIEIIKNNPGRVNSSWELFTKYLDQFTELQDDILLCVLEKMVHFDAVDLADGKLDMTVEDICKSLILVEMISKKRLIPENIAITLVKNMLKQKVSFQLPSIIGLCKTPIFDLIEDLTELTSRQVYDVYKALPFDVVATNKEFLQKAVAIIGENLQIVLTEEEKENATSFKKIMEGLRLEYPKLNGSNPDYEILTAPIDTKTDFIDTLNELARTNLDTTDIHLAKNILRSIGVFRGDMTSFFQFYRLYISKFPDHSSDLTFETFLALSYQSYKTSNTTLAEYAEAFIGNCTEPDLHAKMLIVLILTKSKFNIDDSLDIYNKNIQSLSKEKNEAANLSSSDLVTESLILAYLSKQDVDFARVIFDGAVGEKVVEGLTAVRRIKNILSEYGEAVTKEDFESVMEDKILKVMQDI</sequence>
<protein>
    <submittedName>
        <fullName evidence="1">Uncharacterized protein</fullName>
    </submittedName>
</protein>
<proteinExistence type="predicted"/>
<dbReference type="OrthoDB" id="4046837at2759"/>
<dbReference type="Proteomes" id="UP000000689">
    <property type="component" value="Chromosome 9"/>
</dbReference>